<evidence type="ECO:0000313" key="5">
    <source>
        <dbReference type="Proteomes" id="UP000326994"/>
    </source>
</evidence>
<comment type="caution">
    <text evidence="4">The sequence shown here is derived from an EMBL/GenBank/DDBJ whole genome shotgun (WGS) entry which is preliminary data.</text>
</comment>
<sequence length="1136" mass="130548">MSSFTLIQQKLEQFIKKYYTNELIKGAILFFAIGLLYLLITLLVEYFLWLSPLGRTILFWTFVIVEAALFVRFIAFPLAKLFKLQQGITNEEASKIIGNHFPQVSDKLLNVIQLNQNQRESELLAASIDQKADEIEPVPFKSAINFKKNAKYLKYAAIPVLIFALISVFGNEDTFSSSYDRVVNYDTAYEPPAPFSFFVVNNSLNAVENKPFTVQVRTEGEAIPENASIVYNTETYFLQQTAPGIFEYTFLQPNTPVDFKLKANKVTSKEYTLDVVKVPSLLGFDMVLNYPNYTGRKDEVLKSTGNATVPEGTSVTWRVAAKNTTEVSLKTRDTTYLFSEEKQQFDLIKGIYSKLDYAITTSNKNLKDYENLSFTLGVIKDEYPEIEVQSRQDSLESQRIYFLGQVSDDYGLTKLQIVYYPDGNEAAKQVATLPLNKSNFDQFTYAFPGDLNLTQGVAYEYFFEVFDNDQIHNFKSSKSAIYNFRKLTEDELQNEQLQNQENAIKGMDKALEEMKKQDKRLEEIEKLQKEKEELNWNDKKKLEDVIKRQKQQEQMMQKFSKELKENLENFQPENEEKDPFKEQLEERLEKNQKKLEENEKLLEELEKLQEKLSKEELTEKIEKVSKQNKNQEKNLEQLLELTKRYYVEKKTEKLAEELFKLGEEQEKLADEPKEKNTKEKQEKLNEKFEKYKEELEKLKKENDDLKAPMEIPEDKVGEEIIDKEQDNASDKLEKGDKEGAQKSQKNAGKKMKQMGQQMQSSMSGGQQEQMEEDVEMLRQILDNLVVFSFRQEDLMEDFKITDYGNPVFGKRLNFQNDLKQNFQHIDDSLFSLSLRQPMISEEINESLTEVQYNIDKSMERLAENQLRQGISNQQYTVTGTNELANMLANMLTSMQNQMNASGSGSGGKGKPSPGEGGGGQGFQLPDIIEKQKSLGEKMKEGVGKGEKEGKEGEGEGEGQGEGEGEGEGEGNGNGGENGNNGNGNNDGQGKEGEGKGESENNDGELFEIYKQQQQLRQQLEDKLSKEGFDGKGGDLIKKMEGIEEQLLDKGFNQRTLEKMLNLQYELLKLEEADFEQGQDTKRESQTNNLNFNNTIRMSPEDIKKYFNTTEILNREALPLRQEYKQKVQTYFKKDND</sequence>
<accession>A0A5J4FSC5</accession>
<feature type="coiled-coil region" evidence="1">
    <location>
        <begin position="497"/>
        <end position="641"/>
    </location>
</feature>
<feature type="compositionally biased region" description="Basic and acidic residues" evidence="2">
    <location>
        <begin position="988"/>
        <end position="998"/>
    </location>
</feature>
<feature type="transmembrane region" description="Helical" evidence="3">
    <location>
        <begin position="26"/>
        <end position="51"/>
    </location>
</feature>
<name>A0A5J4FSC5_9FLAO</name>
<dbReference type="EMBL" id="BKCF01000001">
    <property type="protein sequence ID" value="GEQ84877.1"/>
    <property type="molecule type" value="Genomic_DNA"/>
</dbReference>
<keyword evidence="5" id="KW-1185">Reference proteome</keyword>
<dbReference type="InterPro" id="IPR012683">
    <property type="entry name" value="CHP02302_TM"/>
</dbReference>
<reference evidence="4 5" key="1">
    <citation type="submission" date="2019-08" db="EMBL/GenBank/DDBJ databases">
        <title>Ulvibacter marinistellae sp. nov., isolated from a starfish, Patiria pectinifera.</title>
        <authorList>
            <person name="Kawano K."/>
            <person name="Ushijima N."/>
            <person name="Kihara M."/>
            <person name="Itoh H."/>
        </authorList>
    </citation>
    <scope>NUCLEOTIDE SEQUENCE [LARGE SCALE GENOMIC DNA]</scope>
    <source>
        <strain evidence="4 5">KK4</strain>
    </source>
</reference>
<dbReference type="OrthoDB" id="9812498at2"/>
<dbReference type="RefSeq" id="WP_151892809.1">
    <property type="nucleotide sequence ID" value="NZ_BKCF01000001.1"/>
</dbReference>
<feature type="compositionally biased region" description="Gly residues" evidence="2">
    <location>
        <begin position="903"/>
        <end position="921"/>
    </location>
</feature>
<feature type="region of interest" description="Disordered" evidence="2">
    <location>
        <begin position="699"/>
        <end position="769"/>
    </location>
</feature>
<dbReference type="Proteomes" id="UP000326994">
    <property type="component" value="Unassembled WGS sequence"/>
</dbReference>
<evidence type="ECO:0000313" key="4">
    <source>
        <dbReference type="EMBL" id="GEQ84877.1"/>
    </source>
</evidence>
<feature type="compositionally biased region" description="Acidic residues" evidence="2">
    <location>
        <begin position="954"/>
        <end position="968"/>
    </location>
</feature>
<feature type="region of interest" description="Disordered" evidence="2">
    <location>
        <begin position="662"/>
        <end position="685"/>
    </location>
</feature>
<feature type="transmembrane region" description="Helical" evidence="3">
    <location>
        <begin position="152"/>
        <end position="170"/>
    </location>
</feature>
<protein>
    <submittedName>
        <fullName evidence="4">ATPase</fullName>
    </submittedName>
</protein>
<keyword evidence="1" id="KW-0175">Coiled coil</keyword>
<feature type="compositionally biased region" description="Basic and acidic residues" evidence="2">
    <location>
        <begin position="1018"/>
        <end position="1034"/>
    </location>
</feature>
<keyword evidence="3" id="KW-0472">Membrane</keyword>
<feature type="compositionally biased region" description="Gly residues" evidence="2">
    <location>
        <begin position="969"/>
        <end position="986"/>
    </location>
</feature>
<feature type="region of interest" description="Disordered" evidence="2">
    <location>
        <begin position="897"/>
        <end position="923"/>
    </location>
</feature>
<dbReference type="AlphaFoldDB" id="A0A5J4FSC5"/>
<dbReference type="Pfam" id="PF13779">
    <property type="entry name" value="DUF4175"/>
    <property type="match status" value="1"/>
</dbReference>
<feature type="compositionally biased region" description="Basic and acidic residues" evidence="2">
    <location>
        <begin position="936"/>
        <end position="953"/>
    </location>
</feature>
<organism evidence="4 5">
    <name type="scientific">Patiriisocius marinistellae</name>
    <dbReference type="NCBI Taxonomy" id="2494560"/>
    <lineage>
        <taxon>Bacteria</taxon>
        <taxon>Pseudomonadati</taxon>
        <taxon>Bacteroidota</taxon>
        <taxon>Flavobacteriia</taxon>
        <taxon>Flavobacteriales</taxon>
        <taxon>Flavobacteriaceae</taxon>
        <taxon>Patiriisocius</taxon>
    </lineage>
</organism>
<keyword evidence="3" id="KW-0812">Transmembrane</keyword>
<gene>
    <name evidence="4" type="ORF">ULMS_03850</name>
</gene>
<evidence type="ECO:0000256" key="2">
    <source>
        <dbReference type="SAM" id="MobiDB-lite"/>
    </source>
</evidence>
<evidence type="ECO:0000256" key="1">
    <source>
        <dbReference type="SAM" id="Coils"/>
    </source>
</evidence>
<feature type="transmembrane region" description="Helical" evidence="3">
    <location>
        <begin position="57"/>
        <end position="75"/>
    </location>
</feature>
<keyword evidence="3" id="KW-1133">Transmembrane helix</keyword>
<feature type="compositionally biased region" description="Basic and acidic residues" evidence="2">
    <location>
        <begin position="699"/>
        <end position="740"/>
    </location>
</feature>
<feature type="compositionally biased region" description="Low complexity" evidence="2">
    <location>
        <begin position="753"/>
        <end position="768"/>
    </location>
</feature>
<evidence type="ECO:0000256" key="3">
    <source>
        <dbReference type="SAM" id="Phobius"/>
    </source>
</evidence>
<feature type="region of interest" description="Disordered" evidence="2">
    <location>
        <begin position="936"/>
        <end position="1034"/>
    </location>
</feature>
<proteinExistence type="predicted"/>